<dbReference type="RefSeq" id="WP_096408049.1">
    <property type="nucleotide sequence ID" value="NZ_AP017372.2"/>
</dbReference>
<dbReference type="UniPathway" id="UPA00120">
    <property type="reaction ID" value="UER00203"/>
</dbReference>
<dbReference type="CDD" id="cd13630">
    <property type="entry name" value="PBP2_PDT_1"/>
    <property type="match status" value="1"/>
</dbReference>
<dbReference type="EMBL" id="AP017372">
    <property type="protein sequence ID" value="BAU57250.1"/>
    <property type="molecule type" value="Genomic_DNA"/>
</dbReference>
<dbReference type="SMART" id="SM00830">
    <property type="entry name" value="CM_2"/>
    <property type="match status" value="1"/>
</dbReference>
<comment type="pathway">
    <text evidence="5">Metabolic intermediate biosynthesis; prephenate biosynthesis; prephenate from chorismate: step 1/1.</text>
</comment>
<dbReference type="FunFam" id="3.40.190.10:FF:000034">
    <property type="entry name" value="Chorismate mutase/prephenate dehydratase"/>
    <property type="match status" value="1"/>
</dbReference>
<evidence type="ECO:0000259" key="23">
    <source>
        <dbReference type="PROSITE" id="PS51671"/>
    </source>
</evidence>
<dbReference type="FunFam" id="3.40.190.10:FF:000029">
    <property type="entry name" value="Chorismate mutase/Prephenate dehydratase"/>
    <property type="match status" value="1"/>
</dbReference>
<evidence type="ECO:0000256" key="5">
    <source>
        <dbReference type="ARBA" id="ARBA00004817"/>
    </source>
</evidence>
<dbReference type="OrthoDB" id="9802281at2"/>
<keyword evidence="10" id="KW-0028">Amino-acid biosynthesis</keyword>
<evidence type="ECO:0000256" key="6">
    <source>
        <dbReference type="ARBA" id="ARBA00012404"/>
    </source>
</evidence>
<comment type="function">
    <text evidence="2">Catalyzes the Claisen rearrangement of chorismate to prephenate and the decarboxylation/dehydration of prephenate to phenylpyruvate.</text>
</comment>
<dbReference type="AlphaFoldDB" id="A0A110B1G6"/>
<dbReference type="UniPathway" id="UPA00121">
    <property type="reaction ID" value="UER00345"/>
</dbReference>
<dbReference type="Proteomes" id="UP000218890">
    <property type="component" value="Chromosome"/>
</dbReference>
<evidence type="ECO:0000256" key="8">
    <source>
        <dbReference type="ARBA" id="ARBA00014401"/>
    </source>
</evidence>
<keyword evidence="20" id="KW-0175">Coiled coil</keyword>
<dbReference type="GO" id="GO:0009094">
    <property type="term" value="P:L-phenylalanine biosynthetic process"/>
    <property type="evidence" value="ECO:0007669"/>
    <property type="project" value="UniProtKB-UniPathway"/>
</dbReference>
<dbReference type="PANTHER" id="PTHR21022:SF19">
    <property type="entry name" value="PREPHENATE DEHYDRATASE-RELATED"/>
    <property type="match status" value="1"/>
</dbReference>
<dbReference type="EC" id="5.4.99.5" evidence="6"/>
<evidence type="ECO:0000256" key="20">
    <source>
        <dbReference type="SAM" id="Coils"/>
    </source>
</evidence>
<keyword evidence="11" id="KW-0057">Aromatic amino acid biosynthesis</keyword>
<evidence type="ECO:0000256" key="19">
    <source>
        <dbReference type="PIRSR" id="PIRSR001500-2"/>
    </source>
</evidence>
<evidence type="ECO:0000256" key="11">
    <source>
        <dbReference type="ARBA" id="ARBA00023141"/>
    </source>
</evidence>
<dbReference type="InterPro" id="IPR036263">
    <property type="entry name" value="Chorismate_II_sf"/>
</dbReference>
<dbReference type="PROSITE" id="PS00858">
    <property type="entry name" value="PREPHENATE_DEHYDR_2"/>
    <property type="match status" value="1"/>
</dbReference>
<dbReference type="Pfam" id="PF01817">
    <property type="entry name" value="CM_2"/>
    <property type="match status" value="1"/>
</dbReference>
<evidence type="ECO:0000259" key="21">
    <source>
        <dbReference type="PROSITE" id="PS51168"/>
    </source>
</evidence>
<keyword evidence="12" id="KW-0584">Phenylalanine biosynthesis</keyword>
<comment type="catalytic activity">
    <reaction evidence="1">
        <text>chorismate = prephenate</text>
        <dbReference type="Rhea" id="RHEA:13897"/>
        <dbReference type="ChEBI" id="CHEBI:29748"/>
        <dbReference type="ChEBI" id="CHEBI:29934"/>
        <dbReference type="EC" id="5.4.99.5"/>
    </reaction>
</comment>
<keyword evidence="15" id="KW-0511">Multifunctional enzyme</keyword>
<dbReference type="SUPFAM" id="SSF48600">
    <property type="entry name" value="Chorismate mutase II"/>
    <property type="match status" value="1"/>
</dbReference>
<dbReference type="PIRSF" id="PIRSF001500">
    <property type="entry name" value="Chor_mut_pdt_Ppr"/>
    <property type="match status" value="1"/>
</dbReference>
<comment type="catalytic activity">
    <reaction evidence="18">
        <text>prephenate + H(+) = 3-phenylpyruvate + CO2 + H2O</text>
        <dbReference type="Rhea" id="RHEA:21648"/>
        <dbReference type="ChEBI" id="CHEBI:15377"/>
        <dbReference type="ChEBI" id="CHEBI:15378"/>
        <dbReference type="ChEBI" id="CHEBI:16526"/>
        <dbReference type="ChEBI" id="CHEBI:18005"/>
        <dbReference type="ChEBI" id="CHEBI:29934"/>
        <dbReference type="EC" id="4.2.1.51"/>
    </reaction>
</comment>
<dbReference type="SUPFAM" id="SSF55021">
    <property type="entry name" value="ACT-like"/>
    <property type="match status" value="1"/>
</dbReference>
<dbReference type="InterPro" id="IPR008242">
    <property type="entry name" value="Chor_mutase/pphenate_deHydtase"/>
</dbReference>
<dbReference type="FunFam" id="3.30.70.260:FF:000012">
    <property type="entry name" value="Prephenate dehydratase"/>
    <property type="match status" value="1"/>
</dbReference>
<dbReference type="EC" id="4.2.1.51" evidence="7"/>
<evidence type="ECO:0000256" key="17">
    <source>
        <dbReference type="ARBA" id="ARBA00031520"/>
    </source>
</evidence>
<evidence type="ECO:0000256" key="13">
    <source>
        <dbReference type="ARBA" id="ARBA00023235"/>
    </source>
</evidence>
<dbReference type="Pfam" id="PF01842">
    <property type="entry name" value="ACT"/>
    <property type="match status" value="1"/>
</dbReference>
<evidence type="ECO:0000259" key="22">
    <source>
        <dbReference type="PROSITE" id="PS51171"/>
    </source>
</evidence>
<reference evidence="24" key="1">
    <citation type="submission" date="2016-02" db="EMBL/GenBank/DDBJ databases">
        <title>Halorhodospira halochloris DSM-1059 complete genome, version 2.</title>
        <authorList>
            <person name="Tsukatani Y."/>
        </authorList>
    </citation>
    <scope>NUCLEOTIDE SEQUENCE</scope>
    <source>
        <strain evidence="24">DSM 1059</strain>
    </source>
</reference>
<comment type="subcellular location">
    <subcellularLocation>
        <location evidence="3">Cytoplasm</location>
    </subcellularLocation>
</comment>
<dbReference type="NCBIfam" id="TIGR01807">
    <property type="entry name" value="CM_P2"/>
    <property type="match status" value="1"/>
</dbReference>
<dbReference type="GO" id="GO:0004664">
    <property type="term" value="F:prephenate dehydratase activity"/>
    <property type="evidence" value="ECO:0007669"/>
    <property type="project" value="UniProtKB-EC"/>
</dbReference>
<keyword evidence="13" id="KW-0413">Isomerase</keyword>
<evidence type="ECO:0000256" key="2">
    <source>
        <dbReference type="ARBA" id="ARBA00002364"/>
    </source>
</evidence>
<dbReference type="InterPro" id="IPR001086">
    <property type="entry name" value="Preph_deHydtase"/>
</dbReference>
<sequence length="362" mass="39838">MTDSRDELAQLRQRIDGIDDQILELVSERARVAEEVAQVKAARGEAVQVYRPEREAEILRRLSDANPGPLSNEQVAVLFREVMSACRALQQPLTVAFLGPHGTFTEEAATKHFGHGATFSPQNTIGSVFREVESGSAHYGLVPVENSSEGVVSHTLDRFLGSELAIVGEVELRIRHALASHARALDEVERVYSHQQGLSQCRAWLDVHLPEVERLPVASTAEAARLAALDAKSAAIASEAAAERYGLPLLQLRIEDHHGNTTRFLVLGYGAPPPSGRDKTSLVVSSANRTGLLYQLLEPLARNGIDMTRIESRPARQQGVWEYVFFIDVQGHAEDEQLSEALSEVRDRASLFRILGSYPRAI</sequence>
<organism evidence="24 25">
    <name type="scientific">Halorhodospira halochloris</name>
    <name type="common">Ectothiorhodospira halochloris</name>
    <dbReference type="NCBI Taxonomy" id="1052"/>
    <lineage>
        <taxon>Bacteria</taxon>
        <taxon>Pseudomonadati</taxon>
        <taxon>Pseudomonadota</taxon>
        <taxon>Gammaproteobacteria</taxon>
        <taxon>Chromatiales</taxon>
        <taxon>Ectothiorhodospiraceae</taxon>
        <taxon>Halorhodospira</taxon>
    </lineage>
</organism>
<evidence type="ECO:0000256" key="10">
    <source>
        <dbReference type="ARBA" id="ARBA00022605"/>
    </source>
</evidence>
<feature type="domain" description="Prephenate dehydratase" evidence="22">
    <location>
        <begin position="94"/>
        <end position="269"/>
    </location>
</feature>
<dbReference type="PANTHER" id="PTHR21022">
    <property type="entry name" value="PREPHENATE DEHYDRATASE P PROTEIN"/>
    <property type="match status" value="1"/>
</dbReference>
<evidence type="ECO:0000256" key="14">
    <source>
        <dbReference type="ARBA" id="ARBA00023239"/>
    </source>
</evidence>
<evidence type="ECO:0000256" key="9">
    <source>
        <dbReference type="ARBA" id="ARBA00022490"/>
    </source>
</evidence>
<evidence type="ECO:0000256" key="16">
    <source>
        <dbReference type="ARBA" id="ARBA00031175"/>
    </source>
</evidence>
<evidence type="ECO:0000313" key="24">
    <source>
        <dbReference type="EMBL" id="BAU57250.1"/>
    </source>
</evidence>
<dbReference type="PROSITE" id="PS00857">
    <property type="entry name" value="PREPHENATE_DEHYDR_1"/>
    <property type="match status" value="1"/>
</dbReference>
<evidence type="ECO:0000256" key="4">
    <source>
        <dbReference type="ARBA" id="ARBA00004741"/>
    </source>
</evidence>
<feature type="coiled-coil region" evidence="20">
    <location>
        <begin position="1"/>
        <end position="28"/>
    </location>
</feature>
<dbReference type="Pfam" id="PF00800">
    <property type="entry name" value="PDT"/>
    <property type="match status" value="1"/>
</dbReference>
<dbReference type="PROSITE" id="PS51671">
    <property type="entry name" value="ACT"/>
    <property type="match status" value="1"/>
</dbReference>
<dbReference type="InterPro" id="IPR002701">
    <property type="entry name" value="CM_II_prokaryot"/>
</dbReference>
<dbReference type="CDD" id="cd04905">
    <property type="entry name" value="ACT_CM-PDT"/>
    <property type="match status" value="1"/>
</dbReference>
<evidence type="ECO:0000256" key="3">
    <source>
        <dbReference type="ARBA" id="ARBA00004496"/>
    </source>
</evidence>
<dbReference type="GO" id="GO:0004106">
    <property type="term" value="F:chorismate mutase activity"/>
    <property type="evidence" value="ECO:0007669"/>
    <property type="project" value="UniProtKB-EC"/>
</dbReference>
<feature type="domain" description="Chorismate mutase" evidence="21">
    <location>
        <begin position="2"/>
        <end position="94"/>
    </location>
</feature>
<dbReference type="InterPro" id="IPR010957">
    <property type="entry name" value="G/b/e-P-prot_chorismate_mutase"/>
</dbReference>
<dbReference type="NCBIfam" id="NF008865">
    <property type="entry name" value="PRK11898.1"/>
    <property type="match status" value="1"/>
</dbReference>
<evidence type="ECO:0000256" key="12">
    <source>
        <dbReference type="ARBA" id="ARBA00023222"/>
    </source>
</evidence>
<keyword evidence="14" id="KW-0456">Lyase</keyword>
<evidence type="ECO:0000256" key="1">
    <source>
        <dbReference type="ARBA" id="ARBA00000824"/>
    </source>
</evidence>
<dbReference type="PROSITE" id="PS51168">
    <property type="entry name" value="CHORISMATE_MUT_2"/>
    <property type="match status" value="1"/>
</dbReference>
<proteinExistence type="predicted"/>
<dbReference type="InterPro" id="IPR036979">
    <property type="entry name" value="CM_dom_sf"/>
</dbReference>
<evidence type="ECO:0000256" key="18">
    <source>
        <dbReference type="ARBA" id="ARBA00047848"/>
    </source>
</evidence>
<evidence type="ECO:0000313" key="25">
    <source>
        <dbReference type="Proteomes" id="UP000218890"/>
    </source>
</evidence>
<evidence type="ECO:0000256" key="15">
    <source>
        <dbReference type="ARBA" id="ARBA00023268"/>
    </source>
</evidence>
<protein>
    <recommendedName>
        <fullName evidence="8">Bifunctional chorismate mutase/prephenate dehydratase</fullName>
        <ecNumber evidence="7">4.2.1.51</ecNumber>
        <ecNumber evidence="6">5.4.99.5</ecNumber>
    </recommendedName>
    <alternativeName>
        <fullName evidence="17">Chorismate mutase-prephenate dehydratase</fullName>
    </alternativeName>
    <alternativeName>
        <fullName evidence="16">p-protein</fullName>
    </alternativeName>
</protein>
<gene>
    <name evidence="24" type="primary">pheA</name>
    <name evidence="24" type="ORF">HH1059_05650</name>
</gene>
<dbReference type="GO" id="GO:0005737">
    <property type="term" value="C:cytoplasm"/>
    <property type="evidence" value="ECO:0007669"/>
    <property type="project" value="UniProtKB-SubCell"/>
</dbReference>
<evidence type="ECO:0000256" key="7">
    <source>
        <dbReference type="ARBA" id="ARBA00013147"/>
    </source>
</evidence>
<dbReference type="InterPro" id="IPR002912">
    <property type="entry name" value="ACT_dom"/>
</dbReference>
<dbReference type="InterPro" id="IPR018528">
    <property type="entry name" value="Preph_deHydtase_CS"/>
</dbReference>
<keyword evidence="9" id="KW-0963">Cytoplasm</keyword>
<name>A0A110B1G6_HALHR</name>
<comment type="pathway">
    <text evidence="4">Amino-acid biosynthesis; L-phenylalanine biosynthesis; phenylpyruvate from prephenate: step 1/1.</text>
</comment>
<dbReference type="PROSITE" id="PS51171">
    <property type="entry name" value="PREPHENATE_DEHYDR_3"/>
    <property type="match status" value="1"/>
</dbReference>
<feature type="site" description="Essential for prephenate dehydratase activity" evidence="19">
    <location>
        <position position="262"/>
    </location>
</feature>
<feature type="domain" description="ACT" evidence="23">
    <location>
        <begin position="281"/>
        <end position="359"/>
    </location>
</feature>
<dbReference type="KEGG" id="hhk:HH1059_05650"/>
<dbReference type="Gene3D" id="1.20.59.10">
    <property type="entry name" value="Chorismate mutase"/>
    <property type="match status" value="1"/>
</dbReference>
<dbReference type="Gene3D" id="3.40.190.10">
    <property type="entry name" value="Periplasmic binding protein-like II"/>
    <property type="match status" value="2"/>
</dbReference>
<dbReference type="GO" id="GO:0046417">
    <property type="term" value="P:chorismate metabolic process"/>
    <property type="evidence" value="ECO:0007669"/>
    <property type="project" value="InterPro"/>
</dbReference>
<accession>A0A110B1G6</accession>
<keyword evidence="25" id="KW-1185">Reference proteome</keyword>
<dbReference type="InterPro" id="IPR045865">
    <property type="entry name" value="ACT-like_dom_sf"/>
</dbReference>
<dbReference type="Gene3D" id="3.30.70.260">
    <property type="match status" value="1"/>
</dbReference>
<dbReference type="SUPFAM" id="SSF53850">
    <property type="entry name" value="Periplasmic binding protein-like II"/>
    <property type="match status" value="1"/>
</dbReference>